<dbReference type="PANTHER" id="PTHR33495">
    <property type="entry name" value="ANTI-SIGMA FACTOR ANTAGONIST TM_1081-RELATED-RELATED"/>
    <property type="match status" value="1"/>
</dbReference>
<evidence type="ECO:0000259" key="1">
    <source>
        <dbReference type="PROSITE" id="PS50801"/>
    </source>
</evidence>
<accession>A0A5C5XIU0</accession>
<dbReference type="OrthoDB" id="213976at2"/>
<dbReference type="RefSeq" id="WP_146504523.1">
    <property type="nucleotide sequence ID" value="NZ_SJPG01000001.1"/>
</dbReference>
<gene>
    <name evidence="2" type="primary">btrV</name>
    <name evidence="2" type="ORF">Pan54_34390</name>
</gene>
<comment type="caution">
    <text evidence="2">The sequence shown here is derived from an EMBL/GenBank/DDBJ whole genome shotgun (WGS) entry which is preliminary data.</text>
</comment>
<organism evidence="2 3">
    <name type="scientific">Rubinisphaera italica</name>
    <dbReference type="NCBI Taxonomy" id="2527969"/>
    <lineage>
        <taxon>Bacteria</taxon>
        <taxon>Pseudomonadati</taxon>
        <taxon>Planctomycetota</taxon>
        <taxon>Planctomycetia</taxon>
        <taxon>Planctomycetales</taxon>
        <taxon>Planctomycetaceae</taxon>
        <taxon>Rubinisphaera</taxon>
    </lineage>
</organism>
<dbReference type="Proteomes" id="UP000316095">
    <property type="component" value="Unassembled WGS sequence"/>
</dbReference>
<evidence type="ECO:0000313" key="3">
    <source>
        <dbReference type="Proteomes" id="UP000316095"/>
    </source>
</evidence>
<dbReference type="EMBL" id="SJPG01000001">
    <property type="protein sequence ID" value="TWT62694.1"/>
    <property type="molecule type" value="Genomic_DNA"/>
</dbReference>
<sequence length="127" mass="14550">MSDHTKNFQPFYFSLEPSGNIAVVRFKHPRLSEEDNVEQLGFELMHIVDQLGYNQIVLSMKGVEWITSSIIGKLIHLHRHLQRINGELALCELAPGVVDVMETSRLDTYFCIMPGVEESISQFETEK</sequence>
<dbReference type="InterPro" id="IPR002645">
    <property type="entry name" value="STAS_dom"/>
</dbReference>
<evidence type="ECO:0000313" key="2">
    <source>
        <dbReference type="EMBL" id="TWT62694.1"/>
    </source>
</evidence>
<dbReference type="PROSITE" id="PS50801">
    <property type="entry name" value="STAS"/>
    <property type="match status" value="1"/>
</dbReference>
<dbReference type="AlphaFoldDB" id="A0A5C5XIU0"/>
<dbReference type="Gene3D" id="3.30.750.24">
    <property type="entry name" value="STAS domain"/>
    <property type="match status" value="1"/>
</dbReference>
<keyword evidence="3" id="KW-1185">Reference proteome</keyword>
<proteinExistence type="predicted"/>
<dbReference type="CDD" id="cd07043">
    <property type="entry name" value="STAS_anti-anti-sigma_factors"/>
    <property type="match status" value="1"/>
</dbReference>
<dbReference type="InterPro" id="IPR036513">
    <property type="entry name" value="STAS_dom_sf"/>
</dbReference>
<reference evidence="2 3" key="1">
    <citation type="submission" date="2019-02" db="EMBL/GenBank/DDBJ databases">
        <title>Deep-cultivation of Planctomycetes and their phenomic and genomic characterization uncovers novel biology.</title>
        <authorList>
            <person name="Wiegand S."/>
            <person name="Jogler M."/>
            <person name="Boedeker C."/>
            <person name="Pinto D."/>
            <person name="Vollmers J."/>
            <person name="Rivas-Marin E."/>
            <person name="Kohn T."/>
            <person name="Peeters S.H."/>
            <person name="Heuer A."/>
            <person name="Rast P."/>
            <person name="Oberbeckmann S."/>
            <person name="Bunk B."/>
            <person name="Jeske O."/>
            <person name="Meyerdierks A."/>
            <person name="Storesund J.E."/>
            <person name="Kallscheuer N."/>
            <person name="Luecker S."/>
            <person name="Lage O.M."/>
            <person name="Pohl T."/>
            <person name="Merkel B.J."/>
            <person name="Hornburger P."/>
            <person name="Mueller R.-W."/>
            <person name="Bruemmer F."/>
            <person name="Labrenz M."/>
            <person name="Spormann A.M."/>
            <person name="Op Den Camp H."/>
            <person name="Overmann J."/>
            <person name="Amann R."/>
            <person name="Jetten M.S.M."/>
            <person name="Mascher T."/>
            <person name="Medema M.H."/>
            <person name="Devos D.P."/>
            <person name="Kaster A.-K."/>
            <person name="Ovreas L."/>
            <person name="Rohde M."/>
            <person name="Galperin M.Y."/>
            <person name="Jogler C."/>
        </authorList>
    </citation>
    <scope>NUCLEOTIDE SEQUENCE [LARGE SCALE GENOMIC DNA]</scope>
    <source>
        <strain evidence="2 3">Pan54</strain>
    </source>
</reference>
<name>A0A5C5XIU0_9PLAN</name>
<dbReference type="SUPFAM" id="SSF52091">
    <property type="entry name" value="SpoIIaa-like"/>
    <property type="match status" value="1"/>
</dbReference>
<feature type="domain" description="STAS" evidence="1">
    <location>
        <begin position="36"/>
        <end position="123"/>
    </location>
</feature>
<dbReference type="Pfam" id="PF01740">
    <property type="entry name" value="STAS"/>
    <property type="match status" value="1"/>
</dbReference>
<dbReference type="GO" id="GO:0043856">
    <property type="term" value="F:anti-sigma factor antagonist activity"/>
    <property type="evidence" value="ECO:0007669"/>
    <property type="project" value="TreeGrafter"/>
</dbReference>
<protein>
    <submittedName>
        <fullName evidence="2">Putative anti-sigma factor antagonist BtrV</fullName>
    </submittedName>
</protein>